<dbReference type="PANTHER" id="PTHR46333">
    <property type="entry name" value="CYTOKINESIS PROTEIN 3"/>
    <property type="match status" value="1"/>
</dbReference>
<organism evidence="2 5">
    <name type="scientific">Labilibaculum euxinus</name>
    <dbReference type="NCBI Taxonomy" id="2686357"/>
    <lineage>
        <taxon>Bacteria</taxon>
        <taxon>Pseudomonadati</taxon>
        <taxon>Bacteroidota</taxon>
        <taxon>Bacteroidia</taxon>
        <taxon>Marinilabiliales</taxon>
        <taxon>Marinifilaceae</taxon>
        <taxon>Labilibaculum</taxon>
    </lineage>
</organism>
<dbReference type="SMART" id="SM00460">
    <property type="entry name" value="TGc"/>
    <property type="match status" value="1"/>
</dbReference>
<reference evidence="2 5" key="2">
    <citation type="submission" date="2019-12" db="EMBL/GenBank/DDBJ databases">
        <title>Draft genome sequence of Labilibaculum sp. strain 44 isolated from deep waters of Black Sea.</title>
        <authorList>
            <person name="Yadav S."/>
            <person name="Villanueva L."/>
        </authorList>
    </citation>
    <scope>NUCLEOTIDE SEQUENCE [LARGE SCALE GENOMIC DNA]</scope>
    <source>
        <strain evidence="2 5">44</strain>
    </source>
</reference>
<dbReference type="GO" id="GO:0005737">
    <property type="term" value="C:cytoplasm"/>
    <property type="evidence" value="ECO:0007669"/>
    <property type="project" value="TreeGrafter"/>
</dbReference>
<protein>
    <recommendedName>
        <fullName evidence="1">Transglutaminase-like domain-containing protein</fullName>
    </recommendedName>
</protein>
<dbReference type="EMBL" id="WOTW01000049">
    <property type="protein sequence ID" value="MUP39473.1"/>
    <property type="molecule type" value="Genomic_DNA"/>
</dbReference>
<dbReference type="RefSeq" id="WP_156196886.1">
    <property type="nucleotide sequence ID" value="NZ_QTZN02000049.1"/>
</dbReference>
<comment type="caution">
    <text evidence="2">The sequence shown here is derived from an EMBL/GenBank/DDBJ whole genome shotgun (WGS) entry which is preliminary data.</text>
</comment>
<dbReference type="InterPro" id="IPR052557">
    <property type="entry name" value="CAP/Cytokinesis_protein"/>
</dbReference>
<name>A0A7M4D9Z4_9BACT</name>
<dbReference type="Pfam" id="PF01841">
    <property type="entry name" value="Transglut_core"/>
    <property type="match status" value="1"/>
</dbReference>
<reference evidence="3 4" key="1">
    <citation type="submission" date="2019-11" db="EMBL/GenBank/DDBJ databases">
        <title>Draft genome sequence of Labilibaculum sp. strain SYP isolated from Black Sea.</title>
        <authorList>
            <person name="Yadav S."/>
            <person name="Villanueva L."/>
        </authorList>
    </citation>
    <scope>NUCLEOTIDE SEQUENCE [LARGE SCALE GENOMIC DNA]</scope>
    <source>
        <strain evidence="3 4">44</strain>
    </source>
</reference>
<dbReference type="InterPro" id="IPR002931">
    <property type="entry name" value="Transglutaminase-like"/>
</dbReference>
<evidence type="ECO:0000313" key="3">
    <source>
        <dbReference type="EMBL" id="MVB08678.1"/>
    </source>
</evidence>
<dbReference type="OrthoDB" id="9788327at2"/>
<dbReference type="Proteomes" id="UP000285951">
    <property type="component" value="Unassembled WGS sequence"/>
</dbReference>
<dbReference type="SUPFAM" id="SSF54001">
    <property type="entry name" value="Cysteine proteinases"/>
    <property type="match status" value="1"/>
</dbReference>
<evidence type="ECO:0000313" key="2">
    <source>
        <dbReference type="EMBL" id="MUP39473.1"/>
    </source>
</evidence>
<accession>A0A7M4D9Z4</accession>
<dbReference type="Proteomes" id="UP000462449">
    <property type="component" value="Unassembled WGS sequence"/>
</dbReference>
<keyword evidence="4" id="KW-1185">Reference proteome</keyword>
<feature type="domain" description="Transglutaminase-like" evidence="1">
    <location>
        <begin position="130"/>
        <end position="197"/>
    </location>
</feature>
<dbReference type="PANTHER" id="PTHR46333:SF2">
    <property type="entry name" value="CYTOKINESIS PROTEIN 3"/>
    <property type="match status" value="1"/>
</dbReference>
<dbReference type="AlphaFoldDB" id="A0A7M4D9Z4"/>
<dbReference type="Gene3D" id="3.10.620.30">
    <property type="match status" value="1"/>
</dbReference>
<dbReference type="EMBL" id="QTZN02000049">
    <property type="protein sequence ID" value="MVB08678.1"/>
    <property type="molecule type" value="Genomic_DNA"/>
</dbReference>
<gene>
    <name evidence="3" type="ORF">DWB62_016755</name>
    <name evidence="2" type="ORF">GNY23_16755</name>
</gene>
<evidence type="ECO:0000313" key="4">
    <source>
        <dbReference type="Proteomes" id="UP000285951"/>
    </source>
</evidence>
<dbReference type="InterPro" id="IPR038765">
    <property type="entry name" value="Papain-like_cys_pep_sf"/>
</dbReference>
<proteinExistence type="predicted"/>
<evidence type="ECO:0000259" key="1">
    <source>
        <dbReference type="SMART" id="SM00460"/>
    </source>
</evidence>
<evidence type="ECO:0000313" key="5">
    <source>
        <dbReference type="Proteomes" id="UP000462449"/>
    </source>
</evidence>
<sequence>MASKLRFPFYLITLKQKINGHMAIPFRYQFLLVLFFTLLHFESFSQTKVDELISKYPANFSSYEELADKIKTDFNTDEDKVRAAFAWIAMNVEYKTKGVNKTQKIRFSYTSDEDLQTQKDQFRRDLALETIKSRKALCEGYATLFQEICNLLNIECVIIPGAAKRFVSEIGNNKLPSNHAWNAVKINGKWKLADITWAAGSVDYAKMEFLKEYTPAYFDNDPKEFAMKHYPDNQEWLLLNKEFTREEFALQPAIFNEFIGKGYQIISPENGLISIRKGNEIAFSIANVPSSIPIAYHFKSEKFGQLVKPILKKNIVNFSVPTNRKGNDELIIYFENQPVLGYKITVK</sequence>